<dbReference type="AlphaFoldDB" id="A0A9W7XVC8"/>
<evidence type="ECO:0000256" key="2">
    <source>
        <dbReference type="ARBA" id="ARBA00022837"/>
    </source>
</evidence>
<dbReference type="FunFam" id="1.10.238.10:FF:000001">
    <property type="entry name" value="Calmodulin 1"/>
    <property type="match status" value="1"/>
</dbReference>
<dbReference type="PROSITE" id="PS50222">
    <property type="entry name" value="EF_HAND_2"/>
    <property type="match status" value="1"/>
</dbReference>
<dbReference type="PANTHER" id="PTHR23050">
    <property type="entry name" value="CALCIUM BINDING PROTEIN"/>
    <property type="match status" value="1"/>
</dbReference>
<keyword evidence="2" id="KW-0106">Calcium</keyword>
<dbReference type="InterPro" id="IPR002048">
    <property type="entry name" value="EF_hand_dom"/>
</dbReference>
<dbReference type="InterPro" id="IPR050145">
    <property type="entry name" value="Centrin_CML-like"/>
</dbReference>
<evidence type="ECO:0000313" key="6">
    <source>
        <dbReference type="Proteomes" id="UP001149813"/>
    </source>
</evidence>
<proteinExistence type="predicted"/>
<evidence type="ECO:0000256" key="3">
    <source>
        <dbReference type="SAM" id="MobiDB-lite"/>
    </source>
</evidence>
<evidence type="ECO:0000256" key="1">
    <source>
        <dbReference type="ARBA" id="ARBA00022737"/>
    </source>
</evidence>
<dbReference type="CDD" id="cd00051">
    <property type="entry name" value="EFh"/>
    <property type="match status" value="1"/>
</dbReference>
<dbReference type="InterPro" id="IPR011992">
    <property type="entry name" value="EF-hand-dom_pair"/>
</dbReference>
<keyword evidence="6" id="KW-1185">Reference proteome</keyword>
<keyword evidence="1" id="KW-0677">Repeat</keyword>
<dbReference type="SUPFAM" id="SSF47473">
    <property type="entry name" value="EF-hand"/>
    <property type="match status" value="1"/>
</dbReference>
<dbReference type="SMART" id="SM00054">
    <property type="entry name" value="EFh"/>
    <property type="match status" value="3"/>
</dbReference>
<dbReference type="EMBL" id="JANBOJ010000415">
    <property type="protein sequence ID" value="KAJ1719373.1"/>
    <property type="molecule type" value="Genomic_DNA"/>
</dbReference>
<dbReference type="OrthoDB" id="26525at2759"/>
<reference evidence="5" key="1">
    <citation type="submission" date="2022-07" db="EMBL/GenBank/DDBJ databases">
        <title>Phylogenomic reconstructions and comparative analyses of Kickxellomycotina fungi.</title>
        <authorList>
            <person name="Reynolds N.K."/>
            <person name="Stajich J.E."/>
            <person name="Barry K."/>
            <person name="Grigoriev I.V."/>
            <person name="Crous P."/>
            <person name="Smith M.E."/>
        </authorList>
    </citation>
    <scope>NUCLEOTIDE SEQUENCE</scope>
    <source>
        <strain evidence="5">NBRC 32514</strain>
    </source>
</reference>
<organism evidence="5 6">
    <name type="scientific">Coemansia erecta</name>
    <dbReference type="NCBI Taxonomy" id="147472"/>
    <lineage>
        <taxon>Eukaryota</taxon>
        <taxon>Fungi</taxon>
        <taxon>Fungi incertae sedis</taxon>
        <taxon>Zoopagomycota</taxon>
        <taxon>Kickxellomycotina</taxon>
        <taxon>Kickxellomycetes</taxon>
        <taxon>Kickxellales</taxon>
        <taxon>Kickxellaceae</taxon>
        <taxon>Coemansia</taxon>
    </lineage>
</organism>
<sequence length="216" mass="24242">MVEGRYGRGRTNNTADDASPPAARTRAASRPTRAKPTSVLRAISQQGQLAEQETYATTTNTYSLPQDFREDIERIFGAMDPKGRGFLKLSSLGSVLQSLQMLQPGESVPNEWLDEIDPRRTGKISLEALLEFVAAREGDAEAEQQLESAFRLFKPDADDVHSSRITFEDLQRVSLHLGEHIPDSELHDMIAFIDSDRSGGVDFEDFKHMMRRTKLF</sequence>
<dbReference type="Gene3D" id="1.10.238.10">
    <property type="entry name" value="EF-hand"/>
    <property type="match status" value="2"/>
</dbReference>
<evidence type="ECO:0000313" key="5">
    <source>
        <dbReference type="EMBL" id="KAJ1719373.1"/>
    </source>
</evidence>
<name>A0A9W7XVC8_9FUNG</name>
<feature type="domain" description="EF-hand" evidence="4">
    <location>
        <begin position="181"/>
        <end position="216"/>
    </location>
</feature>
<dbReference type="Pfam" id="PF13833">
    <property type="entry name" value="EF-hand_8"/>
    <property type="match status" value="1"/>
</dbReference>
<accession>A0A9W7XVC8</accession>
<protein>
    <submittedName>
        <fullName evidence="5">Centrin-1</fullName>
    </submittedName>
</protein>
<feature type="compositionally biased region" description="Low complexity" evidence="3">
    <location>
        <begin position="14"/>
        <end position="37"/>
    </location>
</feature>
<evidence type="ECO:0000259" key="4">
    <source>
        <dbReference type="PROSITE" id="PS50222"/>
    </source>
</evidence>
<comment type="caution">
    <text evidence="5">The sequence shown here is derived from an EMBL/GenBank/DDBJ whole genome shotgun (WGS) entry which is preliminary data.</text>
</comment>
<dbReference type="GO" id="GO:0005509">
    <property type="term" value="F:calcium ion binding"/>
    <property type="evidence" value="ECO:0007669"/>
    <property type="project" value="InterPro"/>
</dbReference>
<dbReference type="Proteomes" id="UP001149813">
    <property type="component" value="Unassembled WGS sequence"/>
</dbReference>
<gene>
    <name evidence="5" type="primary">CETN1</name>
    <name evidence="5" type="ORF">LPJ53_005861</name>
</gene>
<feature type="region of interest" description="Disordered" evidence="3">
    <location>
        <begin position="1"/>
        <end position="39"/>
    </location>
</feature>